<dbReference type="EMBL" id="CM055731">
    <property type="protein sequence ID" value="KAJ8013139.1"/>
    <property type="molecule type" value="Genomic_DNA"/>
</dbReference>
<name>A0ACC2HAV7_DALPE</name>
<keyword evidence="2" id="KW-1185">Reference proteome</keyword>
<accession>A0ACC2HAV7</accession>
<comment type="caution">
    <text evidence="1">The sequence shown here is derived from an EMBL/GenBank/DDBJ whole genome shotgun (WGS) entry which is preliminary data.</text>
</comment>
<gene>
    <name evidence="1" type="ORF">DPEC_G00050190</name>
</gene>
<evidence type="ECO:0000313" key="2">
    <source>
        <dbReference type="Proteomes" id="UP001157502"/>
    </source>
</evidence>
<reference evidence="1" key="1">
    <citation type="submission" date="2021-05" db="EMBL/GenBank/DDBJ databases">
        <authorList>
            <person name="Pan Q."/>
            <person name="Jouanno E."/>
            <person name="Zahm M."/>
            <person name="Klopp C."/>
            <person name="Cabau C."/>
            <person name="Louis A."/>
            <person name="Berthelot C."/>
            <person name="Parey E."/>
            <person name="Roest Crollius H."/>
            <person name="Montfort J."/>
            <person name="Robinson-Rechavi M."/>
            <person name="Bouchez O."/>
            <person name="Lampietro C."/>
            <person name="Lopez Roques C."/>
            <person name="Donnadieu C."/>
            <person name="Postlethwait J."/>
            <person name="Bobe J."/>
            <person name="Dillon D."/>
            <person name="Chandos A."/>
            <person name="von Hippel F."/>
            <person name="Guiguen Y."/>
        </authorList>
    </citation>
    <scope>NUCLEOTIDE SEQUENCE</scope>
    <source>
        <strain evidence="1">YG-Jan2019</strain>
    </source>
</reference>
<proteinExistence type="predicted"/>
<protein>
    <submittedName>
        <fullName evidence="1">Uncharacterized protein</fullName>
    </submittedName>
</protein>
<evidence type="ECO:0000313" key="1">
    <source>
        <dbReference type="EMBL" id="KAJ8013139.1"/>
    </source>
</evidence>
<organism evidence="1 2">
    <name type="scientific">Dallia pectoralis</name>
    <name type="common">Alaska blackfish</name>
    <dbReference type="NCBI Taxonomy" id="75939"/>
    <lineage>
        <taxon>Eukaryota</taxon>
        <taxon>Metazoa</taxon>
        <taxon>Chordata</taxon>
        <taxon>Craniata</taxon>
        <taxon>Vertebrata</taxon>
        <taxon>Euteleostomi</taxon>
        <taxon>Actinopterygii</taxon>
        <taxon>Neopterygii</taxon>
        <taxon>Teleostei</taxon>
        <taxon>Protacanthopterygii</taxon>
        <taxon>Esociformes</taxon>
        <taxon>Umbridae</taxon>
        <taxon>Dallia</taxon>
    </lineage>
</organism>
<sequence length="532" mass="58380">MGPLLRKLLCLISLLGLVWMCEGSLRGLSIYRPSTSLKNRDASPGKHNPRAPVQNRIPFPSRLQTLPQALSKAPVTTQLPAQPPVGTVITPSDHVKSVGARCGEHVVQVEVKLDLFGTGQLVKPGDVSLGGCLSVGLDLSAQVLLFESELHTCGSVLTMTEDTLVYAFILSYTPTPEGASSIIRTNSAMVRIECQYLRKHNVSSDTLKPTWHPFSATLMSEDSLSFSLAFMTDDWMYERPSKVYFLGDMINIEVSVQLYRHVPLRVFVDSCVATLVPDTNSALRYDFIRNHGCLTDAIQTGSNSHFLDRTQPETLHLQLEAFRLQQQTSPDMYISCLLKATVATAPLDTEHKACSFAPGINTWVGADGDDAVCGCCETSCGQRKGRSLPSTDSEWEVDVMFGPIFIQETYVKGDQEVHAEEQDVQAQKQDVQAQKQEVHAEEQVQAQQEVHGEEPEVHVQQEVHAEVQAQAQSFHMLPDKQSNAGVSSESIAVAGVALVLGLLFVVVLATILYRRNQSIHGHVTPAPTDLPQ</sequence>
<dbReference type="Proteomes" id="UP001157502">
    <property type="component" value="Chromosome 4"/>
</dbReference>